<dbReference type="AlphaFoldDB" id="A0A2Z4IGD6"/>
<evidence type="ECO:0000256" key="1">
    <source>
        <dbReference type="SAM" id="SignalP"/>
    </source>
</evidence>
<evidence type="ECO:0008006" key="4">
    <source>
        <dbReference type="Google" id="ProtNLM"/>
    </source>
</evidence>
<protein>
    <recommendedName>
        <fullName evidence="4">Lipoprotein</fullName>
    </recommendedName>
</protein>
<feature type="signal peptide" evidence="1">
    <location>
        <begin position="1"/>
        <end position="23"/>
    </location>
</feature>
<evidence type="ECO:0000313" key="3">
    <source>
        <dbReference type="Proteomes" id="UP000248688"/>
    </source>
</evidence>
<dbReference type="Proteomes" id="UP000248688">
    <property type="component" value="Chromosome"/>
</dbReference>
<evidence type="ECO:0000313" key="2">
    <source>
        <dbReference type="EMBL" id="AWW30172.1"/>
    </source>
</evidence>
<accession>A0A2Z4IGD6</accession>
<sequence>MKKTMIQTLIGMMALCLMSACSSNDEDGVDPINSNGAHTYDITLEGGGKFSGEVPKEVMGTYNPVMFVEFNEEANGELLTGILVDAGKFQFGAGLLLGDNKRPSIVGTGPGLVFGEWGTEDKYRPVGPVSMTLKNYKEHNISMYGEEATAASYTLTFQGDFKLGDDGEEVTVTGEVVIAAP</sequence>
<feature type="chain" id="PRO_5016365903" description="Lipoprotein" evidence="1">
    <location>
        <begin position="24"/>
        <end position="181"/>
    </location>
</feature>
<dbReference type="RefSeq" id="WP_112783557.1">
    <property type="nucleotide sequence ID" value="NZ_CP030041.1"/>
</dbReference>
<dbReference type="EMBL" id="CP030041">
    <property type="protein sequence ID" value="AWW30172.1"/>
    <property type="molecule type" value="Genomic_DNA"/>
</dbReference>
<keyword evidence="1" id="KW-0732">Signal</keyword>
<dbReference type="KEGG" id="est:DN752_08575"/>
<gene>
    <name evidence="2" type="ORF">DN752_08575</name>
</gene>
<dbReference type="OrthoDB" id="1438296at2"/>
<name>A0A2Z4IGD6_9BACT</name>
<reference evidence="2 3" key="1">
    <citation type="submission" date="2018-06" db="EMBL/GenBank/DDBJ databases">
        <title>Echinicola strongylocentroti sp. nov., isolated from a sea urchin Strongylocentrotus intermedius.</title>
        <authorList>
            <person name="Bae S.S."/>
        </authorList>
    </citation>
    <scope>NUCLEOTIDE SEQUENCE [LARGE SCALE GENOMIC DNA]</scope>
    <source>
        <strain evidence="2 3">MEBiC08714</strain>
    </source>
</reference>
<keyword evidence="3" id="KW-1185">Reference proteome</keyword>
<proteinExistence type="predicted"/>
<dbReference type="PROSITE" id="PS51257">
    <property type="entry name" value="PROKAR_LIPOPROTEIN"/>
    <property type="match status" value="1"/>
</dbReference>
<organism evidence="2 3">
    <name type="scientific">Echinicola strongylocentroti</name>
    <dbReference type="NCBI Taxonomy" id="1795355"/>
    <lineage>
        <taxon>Bacteria</taxon>
        <taxon>Pseudomonadati</taxon>
        <taxon>Bacteroidota</taxon>
        <taxon>Cytophagia</taxon>
        <taxon>Cytophagales</taxon>
        <taxon>Cyclobacteriaceae</taxon>
        <taxon>Echinicola</taxon>
    </lineage>
</organism>